<reference evidence="2 3" key="1">
    <citation type="submission" date="2014-04" db="EMBL/GenBank/DDBJ databases">
        <authorList>
            <consortium name="DOE Joint Genome Institute"/>
            <person name="Kuo A."/>
            <person name="Tarkka M."/>
            <person name="Buscot F."/>
            <person name="Kohler A."/>
            <person name="Nagy L.G."/>
            <person name="Floudas D."/>
            <person name="Copeland A."/>
            <person name="Barry K.W."/>
            <person name="Cichocki N."/>
            <person name="Veneault-Fourrey C."/>
            <person name="LaButti K."/>
            <person name="Lindquist E.A."/>
            <person name="Lipzen A."/>
            <person name="Lundell T."/>
            <person name="Morin E."/>
            <person name="Murat C."/>
            <person name="Sun H."/>
            <person name="Tunlid A."/>
            <person name="Henrissat B."/>
            <person name="Grigoriev I.V."/>
            <person name="Hibbett D.S."/>
            <person name="Martin F."/>
            <person name="Nordberg H.P."/>
            <person name="Cantor M.N."/>
            <person name="Hua S.X."/>
        </authorList>
    </citation>
    <scope>NUCLEOTIDE SEQUENCE [LARGE SCALE GENOMIC DNA]</scope>
    <source>
        <strain evidence="2 3">F 1598</strain>
    </source>
</reference>
<evidence type="ECO:0000313" key="2">
    <source>
        <dbReference type="EMBL" id="KIM71537.1"/>
    </source>
</evidence>
<evidence type="ECO:0000256" key="1">
    <source>
        <dbReference type="SAM" id="MobiDB-lite"/>
    </source>
</evidence>
<sequence>MRLPNESAYPEEIDQLYWDDTGFNLNVSKSYDFDEPADFETHWENAIGKLSVESLDESTALHMEYPTGPNEQKNGPSGSLVSAEKALGASTNNNASINADNISDSEPTAINTDDTTLQKSCASLH</sequence>
<dbReference type="Proteomes" id="UP000054166">
    <property type="component" value="Unassembled WGS sequence"/>
</dbReference>
<accession>A0A0C3B2Q5</accession>
<evidence type="ECO:0000313" key="3">
    <source>
        <dbReference type="Proteomes" id="UP000054166"/>
    </source>
</evidence>
<dbReference type="InParanoid" id="A0A0C3B2Q5"/>
<feature type="region of interest" description="Disordered" evidence="1">
    <location>
        <begin position="58"/>
        <end position="125"/>
    </location>
</feature>
<feature type="compositionally biased region" description="Polar residues" evidence="1">
    <location>
        <begin position="69"/>
        <end position="80"/>
    </location>
</feature>
<reference evidence="3" key="2">
    <citation type="submission" date="2015-01" db="EMBL/GenBank/DDBJ databases">
        <title>Evolutionary Origins and Diversification of the Mycorrhizal Mutualists.</title>
        <authorList>
            <consortium name="DOE Joint Genome Institute"/>
            <consortium name="Mycorrhizal Genomics Consortium"/>
            <person name="Kohler A."/>
            <person name="Kuo A."/>
            <person name="Nagy L.G."/>
            <person name="Floudas D."/>
            <person name="Copeland A."/>
            <person name="Barry K.W."/>
            <person name="Cichocki N."/>
            <person name="Veneault-Fourrey C."/>
            <person name="LaButti K."/>
            <person name="Lindquist E.A."/>
            <person name="Lipzen A."/>
            <person name="Lundell T."/>
            <person name="Morin E."/>
            <person name="Murat C."/>
            <person name="Riley R."/>
            <person name="Ohm R."/>
            <person name="Sun H."/>
            <person name="Tunlid A."/>
            <person name="Henrissat B."/>
            <person name="Grigoriev I.V."/>
            <person name="Hibbett D.S."/>
            <person name="Martin F."/>
        </authorList>
    </citation>
    <scope>NUCLEOTIDE SEQUENCE [LARGE SCALE GENOMIC DNA]</scope>
    <source>
        <strain evidence="3">F 1598</strain>
    </source>
</reference>
<feature type="compositionally biased region" description="Polar residues" evidence="1">
    <location>
        <begin position="106"/>
        <end position="125"/>
    </location>
</feature>
<proteinExistence type="predicted"/>
<protein>
    <submittedName>
        <fullName evidence="2">Uncharacterized protein</fullName>
    </submittedName>
</protein>
<organism evidence="2 3">
    <name type="scientific">Piloderma croceum (strain F 1598)</name>
    <dbReference type="NCBI Taxonomy" id="765440"/>
    <lineage>
        <taxon>Eukaryota</taxon>
        <taxon>Fungi</taxon>
        <taxon>Dikarya</taxon>
        <taxon>Basidiomycota</taxon>
        <taxon>Agaricomycotina</taxon>
        <taxon>Agaricomycetes</taxon>
        <taxon>Agaricomycetidae</taxon>
        <taxon>Atheliales</taxon>
        <taxon>Atheliaceae</taxon>
        <taxon>Piloderma</taxon>
    </lineage>
</organism>
<name>A0A0C3B2Q5_PILCF</name>
<dbReference type="AlphaFoldDB" id="A0A0C3B2Q5"/>
<gene>
    <name evidence="2" type="ORF">PILCRDRAFT_16978</name>
</gene>
<keyword evidence="3" id="KW-1185">Reference proteome</keyword>
<dbReference type="HOGENOM" id="CLU_1993498_0_0_1"/>
<dbReference type="EMBL" id="KN833281">
    <property type="protein sequence ID" value="KIM71537.1"/>
    <property type="molecule type" value="Genomic_DNA"/>
</dbReference>
<feature type="compositionally biased region" description="Low complexity" evidence="1">
    <location>
        <begin position="92"/>
        <end position="105"/>
    </location>
</feature>